<accession>A0A8J4R3Y9</accession>
<dbReference type="InterPro" id="IPR011990">
    <property type="entry name" value="TPR-like_helical_dom_sf"/>
</dbReference>
<gene>
    <name evidence="3" type="ORF">CMV_012197</name>
</gene>
<dbReference type="OrthoDB" id="739241at2759"/>
<evidence type="ECO:0000313" key="3">
    <source>
        <dbReference type="EMBL" id="KAF3963423.1"/>
    </source>
</evidence>
<evidence type="ECO:0000313" key="4">
    <source>
        <dbReference type="Proteomes" id="UP000737018"/>
    </source>
</evidence>
<dbReference type="Gene3D" id="1.25.40.10">
    <property type="entry name" value="Tetratricopeptide repeat domain"/>
    <property type="match status" value="1"/>
</dbReference>
<dbReference type="GO" id="GO:0003729">
    <property type="term" value="F:mRNA binding"/>
    <property type="evidence" value="ECO:0007669"/>
    <property type="project" value="UniProtKB-ARBA"/>
</dbReference>
<evidence type="ECO:0008006" key="5">
    <source>
        <dbReference type="Google" id="ProtNLM"/>
    </source>
</evidence>
<comment type="similarity">
    <text evidence="1">Belongs to the PPR family. P subfamily.</text>
</comment>
<dbReference type="GO" id="GO:0005739">
    <property type="term" value="C:mitochondrion"/>
    <property type="evidence" value="ECO:0007669"/>
    <property type="project" value="TreeGrafter"/>
</dbReference>
<proteinExistence type="inferred from homology"/>
<dbReference type="EMBL" id="JRKL02001544">
    <property type="protein sequence ID" value="KAF3963423.1"/>
    <property type="molecule type" value="Genomic_DNA"/>
</dbReference>
<dbReference type="Pfam" id="PF01535">
    <property type="entry name" value="PPR"/>
    <property type="match status" value="2"/>
</dbReference>
<protein>
    <recommendedName>
        <fullName evidence="5">Pentatricopeptide repeat-containing protein</fullName>
    </recommendedName>
</protein>
<dbReference type="InterPro" id="IPR002885">
    <property type="entry name" value="PPR_rpt"/>
</dbReference>
<evidence type="ECO:0000256" key="1">
    <source>
        <dbReference type="ARBA" id="ARBA00007626"/>
    </source>
</evidence>
<dbReference type="AlphaFoldDB" id="A0A8J4R3Y9"/>
<keyword evidence="2" id="KW-0677">Repeat</keyword>
<keyword evidence="4" id="KW-1185">Reference proteome</keyword>
<dbReference type="Proteomes" id="UP000737018">
    <property type="component" value="Unassembled WGS sequence"/>
</dbReference>
<comment type="caution">
    <text evidence="3">The sequence shown here is derived from an EMBL/GenBank/DDBJ whole genome shotgun (WGS) entry which is preliminary data.</text>
</comment>
<dbReference type="PANTHER" id="PTHR45717">
    <property type="entry name" value="OS12G0527900 PROTEIN"/>
    <property type="match status" value="1"/>
</dbReference>
<dbReference type="PANTHER" id="PTHR45717:SF38">
    <property type="entry name" value="PENTACOTRIPEPTIDE-REPEAT REGION OF PRORP DOMAIN-CONTAINING PROTEIN"/>
    <property type="match status" value="1"/>
</dbReference>
<sequence length="218" mass="24921">MFCQSDEVARIWKECELDLTLNESIAAIEAWGKWGKLGKVEEAEAVFEMMLQKWKKLSSRPYNALLKVYLNHKLLTKGEEFVKRMGDSGCWVGPLAWDALVRIYLGAGDVEKAGTILHKAAQHSSTGMKHCRHSGQLKQFEILIRAYINTKSPVYGFRERMKAENMFPNKALHSCWHKLMHSGKDKAKTVSRFVGGKYMELAQFFIMADVIFQEVVDS</sequence>
<reference evidence="3" key="1">
    <citation type="submission" date="2020-03" db="EMBL/GenBank/DDBJ databases">
        <title>Castanea mollissima Vanexum genome sequencing.</title>
        <authorList>
            <person name="Staton M."/>
        </authorList>
    </citation>
    <scope>NUCLEOTIDE SEQUENCE</scope>
    <source>
        <tissue evidence="3">Leaf</tissue>
    </source>
</reference>
<evidence type="ECO:0000256" key="2">
    <source>
        <dbReference type="ARBA" id="ARBA00022737"/>
    </source>
</evidence>
<name>A0A8J4R3Y9_9ROSI</name>
<organism evidence="3 4">
    <name type="scientific">Castanea mollissima</name>
    <name type="common">Chinese chestnut</name>
    <dbReference type="NCBI Taxonomy" id="60419"/>
    <lineage>
        <taxon>Eukaryota</taxon>
        <taxon>Viridiplantae</taxon>
        <taxon>Streptophyta</taxon>
        <taxon>Embryophyta</taxon>
        <taxon>Tracheophyta</taxon>
        <taxon>Spermatophyta</taxon>
        <taxon>Magnoliopsida</taxon>
        <taxon>eudicotyledons</taxon>
        <taxon>Gunneridae</taxon>
        <taxon>Pentapetalae</taxon>
        <taxon>rosids</taxon>
        <taxon>fabids</taxon>
        <taxon>Fagales</taxon>
        <taxon>Fagaceae</taxon>
        <taxon>Castanea</taxon>
    </lineage>
</organism>